<protein>
    <recommendedName>
        <fullName evidence="5">Paired domain-containing protein</fullName>
    </recommendedName>
</protein>
<evidence type="ECO:0000256" key="1">
    <source>
        <dbReference type="ARBA" id="ARBA00004123"/>
    </source>
</evidence>
<gene>
    <name evidence="3" type="primary">Acey_s0016.g3053</name>
    <name evidence="3" type="ORF">Y032_0016g3053</name>
</gene>
<dbReference type="STRING" id="53326.A0A016V6B4"/>
<reference evidence="4" key="1">
    <citation type="journal article" date="2015" name="Nat. Genet.">
        <title>The genome and transcriptome of the zoonotic hookworm Ancylostoma ceylanicum identify infection-specific gene families.</title>
        <authorList>
            <person name="Schwarz E.M."/>
            <person name="Hu Y."/>
            <person name="Antoshechkin I."/>
            <person name="Miller M.M."/>
            <person name="Sternberg P.W."/>
            <person name="Aroian R.V."/>
        </authorList>
    </citation>
    <scope>NUCLEOTIDE SEQUENCE</scope>
    <source>
        <strain evidence="4">HY135</strain>
    </source>
</reference>
<dbReference type="PANTHER" id="PTHR46068:SF1">
    <property type="entry name" value="TRANSPOSASE IS30-LIKE HTH DOMAIN-CONTAINING PROTEIN"/>
    <property type="match status" value="1"/>
</dbReference>
<dbReference type="AlphaFoldDB" id="A0A016V6B4"/>
<evidence type="ECO:0000313" key="4">
    <source>
        <dbReference type="Proteomes" id="UP000024635"/>
    </source>
</evidence>
<dbReference type="InterPro" id="IPR009057">
    <property type="entry name" value="Homeodomain-like_sf"/>
</dbReference>
<evidence type="ECO:0008006" key="5">
    <source>
        <dbReference type="Google" id="ProtNLM"/>
    </source>
</evidence>
<proteinExistence type="predicted"/>
<comment type="caution">
    <text evidence="3">The sequence shown here is derived from an EMBL/GenBank/DDBJ whole genome shotgun (WGS) entry which is preliminary data.</text>
</comment>
<evidence type="ECO:0000313" key="3">
    <source>
        <dbReference type="EMBL" id="EYC22980.1"/>
    </source>
</evidence>
<dbReference type="GO" id="GO:0005634">
    <property type="term" value="C:nucleus"/>
    <property type="evidence" value="ECO:0007669"/>
    <property type="project" value="UniProtKB-SubCell"/>
</dbReference>
<name>A0A016V6B4_9BILA</name>
<comment type="subcellular location">
    <subcellularLocation>
        <location evidence="1">Nucleus</location>
    </subcellularLocation>
</comment>
<keyword evidence="4" id="KW-1185">Reference proteome</keyword>
<organism evidence="3 4">
    <name type="scientific">Ancylostoma ceylanicum</name>
    <dbReference type="NCBI Taxonomy" id="53326"/>
    <lineage>
        <taxon>Eukaryota</taxon>
        <taxon>Metazoa</taxon>
        <taxon>Ecdysozoa</taxon>
        <taxon>Nematoda</taxon>
        <taxon>Chromadorea</taxon>
        <taxon>Rhabditida</taxon>
        <taxon>Rhabditina</taxon>
        <taxon>Rhabditomorpha</taxon>
        <taxon>Strongyloidea</taxon>
        <taxon>Ancylostomatidae</taxon>
        <taxon>Ancylostomatinae</taxon>
        <taxon>Ancylostoma</taxon>
    </lineage>
</organism>
<dbReference type="EMBL" id="JARK01001352">
    <property type="protein sequence ID" value="EYC22980.1"/>
    <property type="molecule type" value="Genomic_DNA"/>
</dbReference>
<feature type="region of interest" description="Disordered" evidence="2">
    <location>
        <begin position="40"/>
        <end position="60"/>
    </location>
</feature>
<dbReference type="PANTHER" id="PTHR46068">
    <property type="entry name" value="PROTEIN CBG27172"/>
    <property type="match status" value="1"/>
</dbReference>
<sequence length="129" mass="14926">MTSLGDQITVVAMHKRGSSVSVFLKALKLHREQVHQVMSRFGETEGIEDRPRGRPNRTARTPTFRNAVKNKLQRNPGRSIGQLAKDHKISHSTMQRLIRDYLELYTNKFAKRQRLTDEMKASRLQNAKK</sequence>
<accession>A0A016V6B4</accession>
<dbReference type="SUPFAM" id="SSF46689">
    <property type="entry name" value="Homeodomain-like"/>
    <property type="match status" value="1"/>
</dbReference>
<dbReference type="OrthoDB" id="5867379at2759"/>
<dbReference type="Proteomes" id="UP000024635">
    <property type="component" value="Unassembled WGS sequence"/>
</dbReference>
<evidence type="ECO:0000256" key="2">
    <source>
        <dbReference type="SAM" id="MobiDB-lite"/>
    </source>
</evidence>